<dbReference type="EMBL" id="CBXI010000003">
    <property type="protein sequence ID" value="CDL90011.1"/>
    <property type="molecule type" value="Genomic_DNA"/>
</dbReference>
<reference evidence="3 4" key="1">
    <citation type="journal article" date="2015" name="Genome Announc.">
        <title>Draft Genome Sequence of Clostridium tyrobutyricum Strain DIVETGP, Isolated from Cow's Milk for Grana Padano Production.</title>
        <authorList>
            <person name="Soggiu A."/>
            <person name="Piras C."/>
            <person name="Gaiarsa S."/>
            <person name="Sassera D."/>
            <person name="Roncada P."/>
            <person name="Bendixen E."/>
            <person name="Brasca M."/>
            <person name="Bonizzi L."/>
        </authorList>
    </citation>
    <scope>NUCLEOTIDE SEQUENCE [LARGE SCALE GENOMIC DNA]</scope>
    <source>
        <strain evidence="3 4">DIVETGP</strain>
    </source>
</reference>
<evidence type="ECO:0000313" key="4">
    <source>
        <dbReference type="Proteomes" id="UP000019482"/>
    </source>
</evidence>
<accession>W6N1U3</accession>
<dbReference type="InterPro" id="IPR036034">
    <property type="entry name" value="PDZ_sf"/>
</dbReference>
<dbReference type="SUPFAM" id="SSF50156">
    <property type="entry name" value="PDZ domain-like"/>
    <property type="match status" value="1"/>
</dbReference>
<dbReference type="InterPro" id="IPR014219">
    <property type="entry name" value="SpoIVB"/>
</dbReference>
<feature type="transmembrane region" description="Helical" evidence="1">
    <location>
        <begin position="7"/>
        <end position="25"/>
    </location>
</feature>
<protein>
    <submittedName>
        <fullName evidence="3">Stage IV sporulation protein B</fullName>
    </submittedName>
</protein>
<dbReference type="Proteomes" id="UP000019482">
    <property type="component" value="Unassembled WGS sequence"/>
</dbReference>
<keyword evidence="1" id="KW-1133">Transmembrane helix</keyword>
<dbReference type="GeneID" id="29418194"/>
<sequence>MKNFLNRYLYYILVPILFIMLITFYEAQNIPATIFLRENDTVKQNMFLKVKGMNKKTDRNASVNLLGVVPVGSVSIKSVKENMLLYPGGQPIGVKLNTQGVLVVALSDVTTKNGKIISPAASSGIQIGDDILKINDVTIKSGEQTREEIDRSEGKNIKILLDRKGEKIEKILKPVKSLEDNGYKIGLWIRDSTAGVGTLTFYDKESNMFAALGHPITDIDTGTILKVNSGEIVSSSIVSIKKGAKGNPGELKGIFVNENNTLGNIYKNTQCGVFGKGNNQLENKKLAPMKIGLRSEIKEGPAKILTTIGKEGVKSYDIKIEKLLAQDVPGPKSMVIRVTDKELLEKAGGIVQGMSGSPIIQNEKIVGAVTHVLVNKPDVGYGIYIEWMLNDANLLEK</sequence>
<dbReference type="NCBIfam" id="TIGR02860">
    <property type="entry name" value="spore_IV_B"/>
    <property type="match status" value="1"/>
</dbReference>
<dbReference type="PROSITE" id="PS51494">
    <property type="entry name" value="SPOIVB"/>
    <property type="match status" value="1"/>
</dbReference>
<comment type="caution">
    <text evidence="3">The sequence shown here is derived from an EMBL/GenBank/DDBJ whole genome shotgun (WGS) entry which is preliminary data.</text>
</comment>
<dbReference type="Gene3D" id="2.30.42.10">
    <property type="match status" value="1"/>
</dbReference>
<dbReference type="OrthoDB" id="9765242at2"/>
<name>W6N1U3_CLOTY</name>
<feature type="domain" description="Peptidase S55" evidence="2">
    <location>
        <begin position="166"/>
        <end position="397"/>
    </location>
</feature>
<keyword evidence="1" id="KW-0472">Membrane</keyword>
<dbReference type="RefSeq" id="WP_017750751.1">
    <property type="nucleotide sequence ID" value="NZ_CBXI010000003.1"/>
</dbReference>
<dbReference type="Pfam" id="PF05580">
    <property type="entry name" value="Peptidase_S55"/>
    <property type="match status" value="1"/>
</dbReference>
<dbReference type="AlphaFoldDB" id="W6N1U3"/>
<gene>
    <name evidence="3" type="ORF">CTDIVETGP_0081</name>
</gene>
<evidence type="ECO:0000259" key="2">
    <source>
        <dbReference type="PROSITE" id="PS51494"/>
    </source>
</evidence>
<proteinExistence type="predicted"/>
<evidence type="ECO:0000313" key="3">
    <source>
        <dbReference type="EMBL" id="CDL90011.1"/>
    </source>
</evidence>
<organism evidence="3 4">
    <name type="scientific">Clostridium tyrobutyricum DIVETGP</name>
    <dbReference type="NCBI Taxonomy" id="1408889"/>
    <lineage>
        <taxon>Bacteria</taxon>
        <taxon>Bacillati</taxon>
        <taxon>Bacillota</taxon>
        <taxon>Clostridia</taxon>
        <taxon>Eubacteriales</taxon>
        <taxon>Clostridiaceae</taxon>
        <taxon>Clostridium</taxon>
    </lineage>
</organism>
<dbReference type="InterPro" id="IPR008763">
    <property type="entry name" value="Peptidase_S55"/>
</dbReference>
<keyword evidence="1" id="KW-0812">Transmembrane</keyword>
<evidence type="ECO:0000256" key="1">
    <source>
        <dbReference type="SAM" id="Phobius"/>
    </source>
</evidence>
<keyword evidence="4" id="KW-1185">Reference proteome</keyword>